<keyword evidence="1" id="KW-0472">Membrane</keyword>
<keyword evidence="3" id="KW-1185">Reference proteome</keyword>
<keyword evidence="1" id="KW-1133">Transmembrane helix</keyword>
<name>A0A916ZUX2_9SPHN</name>
<organism evidence="2 3">
    <name type="scientific">Sandarakinorhabdus glacialis</name>
    <dbReference type="NCBI Taxonomy" id="1614636"/>
    <lineage>
        <taxon>Bacteria</taxon>
        <taxon>Pseudomonadati</taxon>
        <taxon>Pseudomonadota</taxon>
        <taxon>Alphaproteobacteria</taxon>
        <taxon>Sphingomonadales</taxon>
        <taxon>Sphingosinicellaceae</taxon>
        <taxon>Sandarakinorhabdus</taxon>
    </lineage>
</organism>
<dbReference type="Pfam" id="PF09608">
    <property type="entry name" value="Alph_Pro_TM"/>
    <property type="match status" value="1"/>
</dbReference>
<evidence type="ECO:0000256" key="1">
    <source>
        <dbReference type="SAM" id="Phobius"/>
    </source>
</evidence>
<evidence type="ECO:0000313" key="2">
    <source>
        <dbReference type="EMBL" id="GGE15362.1"/>
    </source>
</evidence>
<sequence>MFFLLAGLLLGGAAPTILITDLSQGQIDINTTFKGADLLVFGAIQYPQGAVPEAPPDIAIVVRGPVQPVTVRRKERVAGIWINTDSVRFESVPGFYAVATTRPIDELADDRVTAIYEIGVANLQLSPATGASDAETEAFEQGLIAAKRSAGLFVESPEAVTVTRNVLYRARIAIPAAVPVGDYVAEIHLIRKGRVVASSTTPIVIGKSGFERWVYVAAQKHSLAYGMAAVAAALLAGWIASLVTRRA</sequence>
<comment type="caution">
    <text evidence="2">The sequence shown here is derived from an EMBL/GenBank/DDBJ whole genome shotgun (WGS) entry which is preliminary data.</text>
</comment>
<gene>
    <name evidence="2" type="ORF">GCM10011529_22220</name>
</gene>
<protein>
    <submittedName>
        <fullName evidence="2">Membrane protein</fullName>
    </submittedName>
</protein>
<dbReference type="InterPro" id="IPR019088">
    <property type="entry name" value="CHP02186-rel_TM"/>
</dbReference>
<accession>A0A916ZUX2</accession>
<reference evidence="2" key="1">
    <citation type="journal article" date="2014" name="Int. J. Syst. Evol. Microbiol.">
        <title>Complete genome sequence of Corynebacterium casei LMG S-19264T (=DSM 44701T), isolated from a smear-ripened cheese.</title>
        <authorList>
            <consortium name="US DOE Joint Genome Institute (JGI-PGF)"/>
            <person name="Walter F."/>
            <person name="Albersmeier A."/>
            <person name="Kalinowski J."/>
            <person name="Ruckert C."/>
        </authorList>
    </citation>
    <scope>NUCLEOTIDE SEQUENCE</scope>
    <source>
        <strain evidence="2">CGMCC 1.15519</strain>
    </source>
</reference>
<reference evidence="2" key="2">
    <citation type="submission" date="2020-09" db="EMBL/GenBank/DDBJ databases">
        <authorList>
            <person name="Sun Q."/>
            <person name="Zhou Y."/>
        </authorList>
    </citation>
    <scope>NUCLEOTIDE SEQUENCE</scope>
    <source>
        <strain evidence="2">CGMCC 1.15519</strain>
    </source>
</reference>
<proteinExistence type="predicted"/>
<feature type="transmembrane region" description="Helical" evidence="1">
    <location>
        <begin position="223"/>
        <end position="243"/>
    </location>
</feature>
<dbReference type="EMBL" id="BMJM01000007">
    <property type="protein sequence ID" value="GGE15362.1"/>
    <property type="molecule type" value="Genomic_DNA"/>
</dbReference>
<keyword evidence="1" id="KW-0812">Transmembrane</keyword>
<evidence type="ECO:0000313" key="3">
    <source>
        <dbReference type="Proteomes" id="UP000635071"/>
    </source>
</evidence>
<dbReference type="Proteomes" id="UP000635071">
    <property type="component" value="Unassembled WGS sequence"/>
</dbReference>
<dbReference type="AlphaFoldDB" id="A0A916ZUX2"/>